<evidence type="ECO:0000313" key="5">
    <source>
        <dbReference type="Proteomes" id="UP000185511"/>
    </source>
</evidence>
<protein>
    <submittedName>
        <fullName evidence="4">2-keto-4-pentenoate hydratase/2-oxohepta-3-ene-1,7-dioic acid hydratase</fullName>
        <ecNumber evidence="4">4.3.2.3</ecNumber>
    </submittedName>
</protein>
<proteinExistence type="inferred from homology"/>
<dbReference type="SUPFAM" id="SSF56529">
    <property type="entry name" value="FAH"/>
    <property type="match status" value="1"/>
</dbReference>
<organism evidence="4 5">
    <name type="scientific">Actinoalloteichus fjordicus</name>
    <dbReference type="NCBI Taxonomy" id="1612552"/>
    <lineage>
        <taxon>Bacteria</taxon>
        <taxon>Bacillati</taxon>
        <taxon>Actinomycetota</taxon>
        <taxon>Actinomycetes</taxon>
        <taxon>Pseudonocardiales</taxon>
        <taxon>Pseudonocardiaceae</taxon>
        <taxon>Actinoalloteichus</taxon>
    </lineage>
</organism>
<dbReference type="FunFam" id="3.90.850.10:FF:000002">
    <property type="entry name" value="2-hydroxyhepta-2,4-diene-1,7-dioate isomerase"/>
    <property type="match status" value="1"/>
</dbReference>
<dbReference type="InterPro" id="IPR036663">
    <property type="entry name" value="Fumarylacetoacetase_C_sf"/>
</dbReference>
<dbReference type="EMBL" id="CP016076">
    <property type="protein sequence ID" value="APU14097.1"/>
    <property type="molecule type" value="Genomic_DNA"/>
</dbReference>
<evidence type="ECO:0000259" key="3">
    <source>
        <dbReference type="Pfam" id="PF01557"/>
    </source>
</evidence>
<evidence type="ECO:0000313" key="4">
    <source>
        <dbReference type="EMBL" id="APU14097.1"/>
    </source>
</evidence>
<dbReference type="Gene3D" id="3.90.850.10">
    <property type="entry name" value="Fumarylacetoacetase-like, C-terminal domain"/>
    <property type="match status" value="1"/>
</dbReference>
<keyword evidence="2" id="KW-0479">Metal-binding</keyword>
<reference evidence="5" key="1">
    <citation type="submission" date="2016-06" db="EMBL/GenBank/DDBJ databases">
        <title>Complete genome sequence of Actinoalloteichus fjordicus DSM 46855 (=ADI127-17), type strain of the new species Actinoalloteichus fjordicus.</title>
        <authorList>
            <person name="Ruckert C."/>
            <person name="Nouioui I."/>
            <person name="Willmese J."/>
            <person name="van Wezel G."/>
            <person name="Klenk H.-P."/>
            <person name="Kalinowski J."/>
            <person name="Zotchev S.B."/>
        </authorList>
    </citation>
    <scope>NUCLEOTIDE SEQUENCE [LARGE SCALE GENOMIC DNA]</scope>
    <source>
        <strain evidence="5">ADI127-7</strain>
    </source>
</reference>
<dbReference type="PANTHER" id="PTHR42796">
    <property type="entry name" value="FUMARYLACETOACETATE HYDROLASE DOMAIN-CONTAINING PROTEIN 2A-RELATED"/>
    <property type="match status" value="1"/>
</dbReference>
<keyword evidence="4" id="KW-0456">Lyase</keyword>
<dbReference type="AlphaFoldDB" id="A0AAC9LAM8"/>
<dbReference type="RefSeq" id="WP_075740031.1">
    <property type="nucleotide sequence ID" value="NZ_CP016076.1"/>
</dbReference>
<dbReference type="InterPro" id="IPR051121">
    <property type="entry name" value="FAH"/>
</dbReference>
<evidence type="ECO:0000256" key="1">
    <source>
        <dbReference type="ARBA" id="ARBA00010211"/>
    </source>
</evidence>
<dbReference type="GO" id="GO:0050385">
    <property type="term" value="F:ureidoglycolate lyase activity"/>
    <property type="evidence" value="ECO:0007669"/>
    <property type="project" value="UniProtKB-EC"/>
</dbReference>
<dbReference type="GO" id="GO:0016853">
    <property type="term" value="F:isomerase activity"/>
    <property type="evidence" value="ECO:0007669"/>
    <property type="project" value="UniProtKB-ARBA"/>
</dbReference>
<dbReference type="EC" id="4.3.2.3" evidence="4"/>
<dbReference type="PANTHER" id="PTHR42796:SF4">
    <property type="entry name" value="FUMARYLACETOACETATE HYDROLASE DOMAIN-CONTAINING PROTEIN 2A"/>
    <property type="match status" value="1"/>
</dbReference>
<comment type="similarity">
    <text evidence="1">Belongs to the FAH family.</text>
</comment>
<dbReference type="InterPro" id="IPR011234">
    <property type="entry name" value="Fumarylacetoacetase-like_C"/>
</dbReference>
<accession>A0AAC9LAM8</accession>
<gene>
    <name evidence="4" type="ORF">UA74_10170</name>
</gene>
<dbReference type="Proteomes" id="UP000185511">
    <property type="component" value="Chromosome"/>
</dbReference>
<sequence>MRLLRLGPVGAERPALRADDGSVFDLTPVTDDIDGAFLAGDGIARARQALAAGTLPALDATGLRVGAPVARPTAVLCIGQNYAAHARESGAEPPAQPILFFKHPNTIVGPDDAVEIPPNSSRTDWEVELAVVIGRRASRLASEKDALAHIAGYTVSNDISEREWQLERSGGQWSLGKCGPGFNPLGPWLAPADEIADPQDLRLRSWVGGEARQDSSTSDMVFSVAHLVWHLSHFLTLEPGDVINTGTPEGVAMSGRFPYLAAGDVVEIEIDGLGRQRQVMVTSGTAE</sequence>
<dbReference type="GO" id="GO:0046872">
    <property type="term" value="F:metal ion binding"/>
    <property type="evidence" value="ECO:0007669"/>
    <property type="project" value="UniProtKB-KW"/>
</dbReference>
<name>A0AAC9LAM8_9PSEU</name>
<keyword evidence="5" id="KW-1185">Reference proteome</keyword>
<feature type="domain" description="Fumarylacetoacetase-like C-terminal" evidence="3">
    <location>
        <begin position="75"/>
        <end position="278"/>
    </location>
</feature>
<evidence type="ECO:0000256" key="2">
    <source>
        <dbReference type="ARBA" id="ARBA00022723"/>
    </source>
</evidence>
<dbReference type="GO" id="GO:0019752">
    <property type="term" value="P:carboxylic acid metabolic process"/>
    <property type="evidence" value="ECO:0007669"/>
    <property type="project" value="UniProtKB-ARBA"/>
</dbReference>
<dbReference type="KEGG" id="acad:UA74_10170"/>
<dbReference type="Pfam" id="PF01557">
    <property type="entry name" value="FAA_hydrolase"/>
    <property type="match status" value="1"/>
</dbReference>